<dbReference type="EMBL" id="SDPN01000002">
    <property type="protein sequence ID" value="RXZ72892.1"/>
    <property type="molecule type" value="Genomic_DNA"/>
</dbReference>
<dbReference type="Proteomes" id="UP000293865">
    <property type="component" value="Unassembled WGS sequence"/>
</dbReference>
<comment type="caution">
    <text evidence="2">The sequence shown here is derived from an EMBL/GenBank/DDBJ whole genome shotgun (WGS) entry which is preliminary data.</text>
</comment>
<sequence length="361" mass="36702">MRTNAAVATASLILLALAGCSAVAAPTPTQTPTSTPVAAAPLTCDDLVPAGLVADTLEGADGVPVEPVAAVKTGDEFESIVLEGAGGLACSWRVGSGMPEYNAPSDWAYLRVDVLPGAAAQWQPFESEGRPSTDTRQVAGIEASVSGGDAGWAISAPVGDSWVHATIRAAGLTGSGSRFGALAGGGMMDRLVEVAASAFAAIEQADAAQLVWPAMELRQNDAICNGGLDEQGIVAALQLPEESTVEYVTVEPDAAGPRSFEEAVNGAARTFACGLQVDGIAWVRISTARGFAPLFDRLLTPDADAAFTPLELADAPAGARAVTDSENSRASTVYLAIGDSLYKIKGTGAPAVAQAIIAQTY</sequence>
<evidence type="ECO:0000256" key="1">
    <source>
        <dbReference type="SAM" id="SignalP"/>
    </source>
</evidence>
<protein>
    <recommendedName>
        <fullName evidence="4">DUF3515 family protein</fullName>
    </recommendedName>
</protein>
<evidence type="ECO:0000313" key="3">
    <source>
        <dbReference type="Proteomes" id="UP000293865"/>
    </source>
</evidence>
<evidence type="ECO:0000313" key="2">
    <source>
        <dbReference type="EMBL" id="RXZ72892.1"/>
    </source>
</evidence>
<reference evidence="2 3" key="1">
    <citation type="submission" date="2019-01" db="EMBL/GenBank/DDBJ databases">
        <title>Agromyces.</title>
        <authorList>
            <person name="Li J."/>
        </authorList>
    </citation>
    <scope>NUCLEOTIDE SEQUENCE [LARGE SCALE GENOMIC DNA]</scope>
    <source>
        <strain evidence="2 3">DSM 15934</strain>
    </source>
</reference>
<dbReference type="RefSeq" id="WP_129519079.1">
    <property type="nucleotide sequence ID" value="NZ_SDPN01000002.1"/>
</dbReference>
<proteinExistence type="predicted"/>
<accession>A0A4Q2L8M3</accession>
<dbReference type="PROSITE" id="PS51257">
    <property type="entry name" value="PROKAR_LIPOPROTEIN"/>
    <property type="match status" value="1"/>
</dbReference>
<dbReference type="OrthoDB" id="5116378at2"/>
<gene>
    <name evidence="2" type="ORF">ESP51_01285</name>
</gene>
<keyword evidence="1" id="KW-0732">Signal</keyword>
<keyword evidence="3" id="KW-1185">Reference proteome</keyword>
<feature type="signal peptide" evidence="1">
    <location>
        <begin position="1"/>
        <end position="24"/>
    </location>
</feature>
<organism evidence="2 3">
    <name type="scientific">Agromyces albus</name>
    <dbReference type="NCBI Taxonomy" id="205332"/>
    <lineage>
        <taxon>Bacteria</taxon>
        <taxon>Bacillati</taxon>
        <taxon>Actinomycetota</taxon>
        <taxon>Actinomycetes</taxon>
        <taxon>Micrococcales</taxon>
        <taxon>Microbacteriaceae</taxon>
        <taxon>Agromyces</taxon>
    </lineage>
</organism>
<feature type="chain" id="PRO_5020929566" description="DUF3515 family protein" evidence="1">
    <location>
        <begin position="25"/>
        <end position="361"/>
    </location>
</feature>
<dbReference type="AlphaFoldDB" id="A0A4Q2L8M3"/>
<name>A0A4Q2L8M3_9MICO</name>
<evidence type="ECO:0008006" key="4">
    <source>
        <dbReference type="Google" id="ProtNLM"/>
    </source>
</evidence>